<dbReference type="InterPro" id="IPR003594">
    <property type="entry name" value="HATPase_dom"/>
</dbReference>
<dbReference type="Proteomes" id="UP000245119">
    <property type="component" value="Linkage Group LG8"/>
</dbReference>
<dbReference type="InterPro" id="IPR014790">
    <property type="entry name" value="MutL_C"/>
</dbReference>
<dbReference type="GO" id="GO:0016887">
    <property type="term" value="F:ATP hydrolysis activity"/>
    <property type="evidence" value="ECO:0007669"/>
    <property type="project" value="InterPro"/>
</dbReference>
<dbReference type="Pfam" id="PF08676">
    <property type="entry name" value="MutL_C"/>
    <property type="match status" value="1"/>
</dbReference>
<evidence type="ECO:0000256" key="2">
    <source>
        <dbReference type="ARBA" id="ARBA00022763"/>
    </source>
</evidence>
<dbReference type="InterPro" id="IPR002099">
    <property type="entry name" value="MutL/Mlh/PMS"/>
</dbReference>
<dbReference type="Gene3D" id="3.30.565.10">
    <property type="entry name" value="Histidine kinase-like ATPase, C-terminal domain"/>
    <property type="match status" value="1"/>
</dbReference>
<comment type="similarity">
    <text evidence="1">Belongs to the DNA mismatch repair MutL/HexB family.</text>
</comment>
<dbReference type="SMART" id="SM00853">
    <property type="entry name" value="MutL_C"/>
    <property type="match status" value="1"/>
</dbReference>
<evidence type="ECO:0008006" key="8">
    <source>
        <dbReference type="Google" id="ProtNLM"/>
    </source>
</evidence>
<dbReference type="SMART" id="SM01340">
    <property type="entry name" value="DNA_mis_repair"/>
    <property type="match status" value="1"/>
</dbReference>
<dbReference type="InterPro" id="IPR013507">
    <property type="entry name" value="DNA_mismatch_S5_2-like"/>
</dbReference>
<dbReference type="InterPro" id="IPR037198">
    <property type="entry name" value="MutL_C_sf"/>
</dbReference>
<evidence type="ECO:0000313" key="7">
    <source>
        <dbReference type="Proteomes" id="UP000245119"/>
    </source>
</evidence>
<evidence type="ECO:0000256" key="3">
    <source>
        <dbReference type="SAM" id="MobiDB-lite"/>
    </source>
</evidence>
<evidence type="ECO:0000259" key="4">
    <source>
        <dbReference type="SMART" id="SM00853"/>
    </source>
</evidence>
<dbReference type="STRING" id="400727.A0A2T7NXU1"/>
<keyword evidence="2" id="KW-0227">DNA damage</keyword>
<dbReference type="OrthoDB" id="429932at2759"/>
<dbReference type="GO" id="GO:0140664">
    <property type="term" value="F:ATP-dependent DNA damage sensor activity"/>
    <property type="evidence" value="ECO:0007669"/>
    <property type="project" value="InterPro"/>
</dbReference>
<dbReference type="EMBL" id="PZQS01000008">
    <property type="protein sequence ID" value="PVD25997.1"/>
    <property type="molecule type" value="Genomic_DNA"/>
</dbReference>
<dbReference type="InterPro" id="IPR014721">
    <property type="entry name" value="Ribsml_uS5_D2-typ_fold_subgr"/>
</dbReference>
<sequence length="1890" mass="210675">MIRHLPNEVQGRLRTGVALTGLAQCVEELALNAVDAGTTCVAVRVDLQSLTVQVVDNGVGISLEQLPFVAERYMTSKCHTVKDLDNLKYFGYRGEALASLRCVASVVEIITRSKHSTTTYSRCFHKGKALPICEAATPRPGAGTTVTARDIFYNLPVRKKKLNEGLELEKIRFRLAGIALIWPQISFSLRDDVTGNIILQTHKSSGVMSTFSSLFGGARAKSMREVKAESETFKVSGYISRESYSRKDLQFVFVNKRLVLKTKIHKVLDAVLGKGSLVRQRMYLSEKADISATQKQTEEEDAGTSVETGSPTKLFERYAVYIISIECPFNAYDITFDPGKTLVEFHDWSELTKLVDDMVVHFLKDENLLTASEPLQTRSLVIAKNLQTLLSGTSEPIPESEDPFEGNNEKYDEQMLVDQQKRRYAQGISTYNNYNSLFSHTVRRPRELQLKVNCTESGPSMAKKSKKVSTGDLQSSGITLYDVTTEQNSASYVQVSDLDSQCQVMRKNMPDVPVTGERDDNEEAIYTKSPVKIKQISKASETGTNGGNEVGEIKLHKFRYSRNLPLQHFKRKESTELMNSNHTVAEIRLPESFSNFSSLYHLRSRPVKEVGATRALFVGTDMLSKTNDNNDLARFHDAAAHTASVFDVGRYMYDKTDTNALPCLKRAVLWRSKSMDAGCFQEKNTTKRHNLACHYGTERQNMVTEDSSAMRKSVHAAFSCLQRQSVENVNDSASRFEFAMDSCSPSMSRPAWQPFTTISQACFSENECLIQQTNNVPLVSLNESPEEVRNTSSLPEKQGFATHELARIHRGYQRLEDVEHFKEKKGCTKEQATFTEKEVQTQSEKLQHHGCESMDKAGLKKRTCLTELKGTNDLPCEKLSSEAHKRTSFVEPAHLKDNILLINSQENCATENSVLALDVYAKKPRHCVSDTSLQGYHSSDEEISAWGALGTCMEEGWSENQSVCDTDLDGLQQKVHGTTRDVQCSRISRDVFQLHNSSDMTSISANFAKSLSQTQESMETQGFPVLSSQGFTPQLKISSPEFHVTSSASNLSIHSSGFSPADVDPMISERQCLSQGLAFSVSCEDFDDNPANSHELSEAQYTENDKTEHTGTGRRNTNLCLDIKELNVNTEIYTDKRNKCLQEKKVQGNYLIYGSSELRGKVSTQNNPGTPEFGNNIIDRQTTQNDLLCISSCSNMPMVGRSEQSTERVFTFSNDDALLCSSHGLVFSDLPGVASWSSESEPDNCPNQPLPSEVLPLSGKLNTGWEAGKLQPELKEMELEKHALHNEQMVSSQTADIGFQDSLPDSVLGMIPTPGSQILNTSSQSCIVKNSCHSQHSFISPGNHSSMSEVGDASGTCHKELSGALCMSEEECYRDSAYNTNEMASHADSKKSLSGNSDLTDPEFLSSAPRELLLPSDAPSIAGKLSREWKKSRTQKVSVVHEDVLSTPGDGLKACQVQTPPKKTSIDLQCRMDKKAVQWVPLADPATGSTVYVNTNSGHSLTEAQYFEMDMDQELETHSNERVSSRCGEDSQALKQLSPISHQTLKALIDESFDEDEEEESLAKWRDRKPLLTDNSERSSTEDLLSTWENPVFCIPEKMLQVAEQKHNSRAGRMSHSFLHPTSFNKAMLVNAKVLGQVDNKFVACLIHENKPASSTSGTAGGLLVLFDQHAAHERIRLEQLISGVYEKKDANGEDSRIIRRSDVDPARRITLSERDVRMMQSFKKEFERIGICFEVDKEKCDTVHVFTMPVCMAQREANDRKRGKDPLRYEYVETMIREHTQRLLSTEGATYLLPQSVHRLMATHACKGAIKFGDKLSLTTCRQLIQGLASCDLPFQCAHGRPSLAPLISLSQLQMISPNQKQKPSVWKLYKKMQKAKEVSLQPSETGAI</sequence>
<accession>A0A2T7NXU1</accession>
<evidence type="ECO:0000259" key="5">
    <source>
        <dbReference type="SMART" id="SM01340"/>
    </source>
</evidence>
<organism evidence="6 7">
    <name type="scientific">Pomacea canaliculata</name>
    <name type="common">Golden apple snail</name>
    <dbReference type="NCBI Taxonomy" id="400727"/>
    <lineage>
        <taxon>Eukaryota</taxon>
        <taxon>Metazoa</taxon>
        <taxon>Spiralia</taxon>
        <taxon>Lophotrochozoa</taxon>
        <taxon>Mollusca</taxon>
        <taxon>Gastropoda</taxon>
        <taxon>Caenogastropoda</taxon>
        <taxon>Architaenioglossa</taxon>
        <taxon>Ampullarioidea</taxon>
        <taxon>Ampullariidae</taxon>
        <taxon>Pomacea</taxon>
    </lineage>
</organism>
<protein>
    <recommendedName>
        <fullName evidence="8">DNA mismatch repair protein Mlh3</fullName>
    </recommendedName>
</protein>
<proteinExistence type="inferred from homology"/>
<dbReference type="GO" id="GO:0006298">
    <property type="term" value="P:mismatch repair"/>
    <property type="evidence" value="ECO:0007669"/>
    <property type="project" value="InterPro"/>
</dbReference>
<feature type="region of interest" description="Disordered" evidence="3">
    <location>
        <begin position="1237"/>
        <end position="1257"/>
    </location>
</feature>
<dbReference type="InterPro" id="IPR020568">
    <property type="entry name" value="Ribosomal_Su5_D2-typ_SF"/>
</dbReference>
<reference evidence="6 7" key="1">
    <citation type="submission" date="2018-04" db="EMBL/GenBank/DDBJ databases">
        <title>The genome of golden apple snail Pomacea canaliculata provides insight into stress tolerance and invasive adaptation.</title>
        <authorList>
            <person name="Liu C."/>
            <person name="Liu B."/>
            <person name="Ren Y."/>
            <person name="Zhang Y."/>
            <person name="Wang H."/>
            <person name="Li S."/>
            <person name="Jiang F."/>
            <person name="Yin L."/>
            <person name="Zhang G."/>
            <person name="Qian W."/>
            <person name="Fan W."/>
        </authorList>
    </citation>
    <scope>NUCLEOTIDE SEQUENCE [LARGE SCALE GENOMIC DNA]</scope>
    <source>
        <strain evidence="6">SZHN2017</strain>
        <tissue evidence="6">Muscle</tissue>
    </source>
</reference>
<dbReference type="InterPro" id="IPR036890">
    <property type="entry name" value="HATPase_C_sf"/>
</dbReference>
<dbReference type="SUPFAM" id="SSF55874">
    <property type="entry name" value="ATPase domain of HSP90 chaperone/DNA topoisomerase II/histidine kinase"/>
    <property type="match status" value="1"/>
</dbReference>
<dbReference type="GO" id="GO:0030983">
    <property type="term" value="F:mismatched DNA binding"/>
    <property type="evidence" value="ECO:0007669"/>
    <property type="project" value="InterPro"/>
</dbReference>
<dbReference type="GO" id="GO:0032300">
    <property type="term" value="C:mismatch repair complex"/>
    <property type="evidence" value="ECO:0007669"/>
    <property type="project" value="InterPro"/>
</dbReference>
<dbReference type="PANTHER" id="PTHR10073">
    <property type="entry name" value="DNA MISMATCH REPAIR PROTEIN MLH, PMS, MUTL"/>
    <property type="match status" value="1"/>
</dbReference>
<feature type="domain" description="DNA mismatch repair protein S5" evidence="5">
    <location>
        <begin position="211"/>
        <end position="364"/>
    </location>
</feature>
<dbReference type="Gene3D" id="3.30.1540.20">
    <property type="entry name" value="MutL, C-terminal domain, dimerisation subdomain"/>
    <property type="match status" value="1"/>
</dbReference>
<evidence type="ECO:0000256" key="1">
    <source>
        <dbReference type="ARBA" id="ARBA00006082"/>
    </source>
</evidence>
<dbReference type="SUPFAM" id="SSF54211">
    <property type="entry name" value="Ribosomal protein S5 domain 2-like"/>
    <property type="match status" value="1"/>
</dbReference>
<dbReference type="InterPro" id="IPR042120">
    <property type="entry name" value="MutL_C_dimsub"/>
</dbReference>
<dbReference type="GO" id="GO:0005524">
    <property type="term" value="F:ATP binding"/>
    <property type="evidence" value="ECO:0007669"/>
    <property type="project" value="InterPro"/>
</dbReference>
<name>A0A2T7NXU1_POMCA</name>
<dbReference type="PANTHER" id="PTHR10073:SF47">
    <property type="entry name" value="DNA MISMATCH REPAIR PROTEIN MLH3"/>
    <property type="match status" value="1"/>
</dbReference>
<gene>
    <name evidence="6" type="ORF">C0Q70_13665</name>
</gene>
<dbReference type="SUPFAM" id="SSF118116">
    <property type="entry name" value="DNA mismatch repair protein MutL"/>
    <property type="match status" value="1"/>
</dbReference>
<dbReference type="NCBIfam" id="TIGR00585">
    <property type="entry name" value="mutl"/>
    <property type="match status" value="1"/>
</dbReference>
<dbReference type="Gene3D" id="3.30.230.10">
    <property type="match status" value="1"/>
</dbReference>
<feature type="domain" description="MutL C-terminal dimerisation" evidence="4">
    <location>
        <begin position="1634"/>
        <end position="1817"/>
    </location>
</feature>
<keyword evidence="7" id="KW-1185">Reference proteome</keyword>
<feature type="region of interest" description="Disordered" evidence="3">
    <location>
        <begin position="1089"/>
        <end position="1115"/>
    </location>
</feature>
<dbReference type="InterPro" id="IPR042121">
    <property type="entry name" value="MutL_C_regsub"/>
</dbReference>
<dbReference type="Gene3D" id="3.30.1370.100">
    <property type="entry name" value="MutL, C-terminal domain, regulatory subdomain"/>
    <property type="match status" value="1"/>
</dbReference>
<evidence type="ECO:0000313" key="6">
    <source>
        <dbReference type="EMBL" id="PVD25997.1"/>
    </source>
</evidence>
<comment type="caution">
    <text evidence="6">The sequence shown here is derived from an EMBL/GenBank/DDBJ whole genome shotgun (WGS) entry which is preliminary data.</text>
</comment>
<feature type="region of interest" description="Disordered" evidence="3">
    <location>
        <begin position="1386"/>
        <end position="1411"/>
    </location>
</feature>
<dbReference type="InterPro" id="IPR038973">
    <property type="entry name" value="MutL/Mlh/Pms-like"/>
</dbReference>
<dbReference type="Pfam" id="PF02518">
    <property type="entry name" value="HATPase_c"/>
    <property type="match status" value="1"/>
</dbReference>
<dbReference type="Pfam" id="PF01119">
    <property type="entry name" value="DNA_mis_repair"/>
    <property type="match status" value="1"/>
</dbReference>
<feature type="compositionally biased region" description="Polar residues" evidence="3">
    <location>
        <begin position="1090"/>
        <end position="1102"/>
    </location>
</feature>